<evidence type="ECO:0000313" key="3">
    <source>
        <dbReference type="Proteomes" id="UP001497480"/>
    </source>
</evidence>
<gene>
    <name evidence="2" type="ORF">LLUT_LOCUS32188</name>
</gene>
<dbReference type="Proteomes" id="UP001497480">
    <property type="component" value="Unassembled WGS sequence"/>
</dbReference>
<feature type="compositionally biased region" description="Basic and acidic residues" evidence="1">
    <location>
        <begin position="81"/>
        <end position="91"/>
    </location>
</feature>
<dbReference type="EMBL" id="CAXHTB010000023">
    <property type="protein sequence ID" value="CAL0331128.1"/>
    <property type="molecule type" value="Genomic_DNA"/>
</dbReference>
<organism evidence="2 3">
    <name type="scientific">Lupinus luteus</name>
    <name type="common">European yellow lupine</name>
    <dbReference type="NCBI Taxonomy" id="3873"/>
    <lineage>
        <taxon>Eukaryota</taxon>
        <taxon>Viridiplantae</taxon>
        <taxon>Streptophyta</taxon>
        <taxon>Embryophyta</taxon>
        <taxon>Tracheophyta</taxon>
        <taxon>Spermatophyta</taxon>
        <taxon>Magnoliopsida</taxon>
        <taxon>eudicotyledons</taxon>
        <taxon>Gunneridae</taxon>
        <taxon>Pentapetalae</taxon>
        <taxon>rosids</taxon>
        <taxon>fabids</taxon>
        <taxon>Fabales</taxon>
        <taxon>Fabaceae</taxon>
        <taxon>Papilionoideae</taxon>
        <taxon>50 kb inversion clade</taxon>
        <taxon>genistoids sensu lato</taxon>
        <taxon>core genistoids</taxon>
        <taxon>Genisteae</taxon>
        <taxon>Lupinus</taxon>
    </lineage>
</organism>
<proteinExistence type="predicted"/>
<keyword evidence="3" id="KW-1185">Reference proteome</keyword>
<comment type="caution">
    <text evidence="2">The sequence shown here is derived from an EMBL/GenBank/DDBJ whole genome shotgun (WGS) entry which is preliminary data.</text>
</comment>
<accession>A0AAV1YBG3</accession>
<name>A0AAV1YBG3_LUPLU</name>
<protein>
    <submittedName>
        <fullName evidence="2">Uncharacterized protein</fullName>
    </submittedName>
</protein>
<dbReference type="AlphaFoldDB" id="A0AAV1YBG3"/>
<sequence>MKMQKNKNKCSEATNALKNDCSEANMFDRETNLGMFKNAEGLEFRFCKEGMLQKETDEPVKIAPESEMARPENPNRNIGVSDKEINNHDSPENSQRARNVDDERFRDNLHDKDHRDWLIDVHQKRPCNEEPSSGHEDTNLIVKEGEKILCDVNDSGLVGEVSRRKLTTKNKANGSNNIHHPRYIGIGMYFMMPVRMVSPNHLQFIEDSDAEPPDNNPLETIKGDCIVLSIHNEENMELVPETQGTMMKEDEGQETLMVLGSP</sequence>
<feature type="region of interest" description="Disordered" evidence="1">
    <location>
        <begin position="55"/>
        <end position="102"/>
    </location>
</feature>
<evidence type="ECO:0000256" key="1">
    <source>
        <dbReference type="SAM" id="MobiDB-lite"/>
    </source>
</evidence>
<evidence type="ECO:0000313" key="2">
    <source>
        <dbReference type="EMBL" id="CAL0331128.1"/>
    </source>
</evidence>
<reference evidence="2 3" key="1">
    <citation type="submission" date="2024-03" db="EMBL/GenBank/DDBJ databases">
        <authorList>
            <person name="Martinez-Hernandez J."/>
        </authorList>
    </citation>
    <scope>NUCLEOTIDE SEQUENCE [LARGE SCALE GENOMIC DNA]</scope>
</reference>